<dbReference type="PANTHER" id="PTHR30329">
    <property type="entry name" value="STATOR ELEMENT OF FLAGELLAR MOTOR COMPLEX"/>
    <property type="match status" value="1"/>
</dbReference>
<evidence type="ECO:0000256" key="5">
    <source>
        <dbReference type="SAM" id="SignalP"/>
    </source>
</evidence>
<evidence type="ECO:0000256" key="4">
    <source>
        <dbReference type="PROSITE-ProRule" id="PRU00473"/>
    </source>
</evidence>
<dbReference type="PRINTS" id="PR01021">
    <property type="entry name" value="OMPADOMAIN"/>
</dbReference>
<sequence length="207" mass="23046">MKKIAVLCAIALSGCGSFTTDPMIIGGNMLETAPQNDLEVKHPEWGDPPRRMIATYTSVPTSSQVAQSQSLELETFLRQLGIEYRVIPGDYSLIQLEPVIQFDTDSARIDHQSRSWLDSLGRYLAGSPEIEVVIDGHTDNQGQSRYNDQLAQRRAESVEKALIGQKVQRQAIYTRAFGESMPRCSNASAPGKQCNRRVEIKFIYPNG</sequence>
<dbReference type="PROSITE" id="PS51123">
    <property type="entry name" value="OMPA_2"/>
    <property type="match status" value="1"/>
</dbReference>
<dbReference type="RefSeq" id="WP_164650185.1">
    <property type="nucleotide sequence ID" value="NZ_CP047476.1"/>
</dbReference>
<accession>A0A7Z2YFM5</accession>
<evidence type="ECO:0000313" key="7">
    <source>
        <dbReference type="EMBL" id="QIA65285.1"/>
    </source>
</evidence>
<evidence type="ECO:0000256" key="1">
    <source>
        <dbReference type="ARBA" id="ARBA00004442"/>
    </source>
</evidence>
<dbReference type="InterPro" id="IPR006664">
    <property type="entry name" value="OMP_bac"/>
</dbReference>
<dbReference type="PROSITE" id="PS51257">
    <property type="entry name" value="PROKAR_LIPOPROTEIN"/>
    <property type="match status" value="1"/>
</dbReference>
<dbReference type="InterPro" id="IPR006665">
    <property type="entry name" value="OmpA-like"/>
</dbReference>
<dbReference type="EMBL" id="CP047476">
    <property type="protein sequence ID" value="QIA65285.1"/>
    <property type="molecule type" value="Genomic_DNA"/>
</dbReference>
<dbReference type="InterPro" id="IPR050330">
    <property type="entry name" value="Bact_OuterMem_StrucFunc"/>
</dbReference>
<evidence type="ECO:0000256" key="2">
    <source>
        <dbReference type="ARBA" id="ARBA00023136"/>
    </source>
</evidence>
<organism evidence="7 8">
    <name type="scientific">Vibrio astriarenae</name>
    <dbReference type="NCBI Taxonomy" id="1481923"/>
    <lineage>
        <taxon>Bacteria</taxon>
        <taxon>Pseudomonadati</taxon>
        <taxon>Pseudomonadota</taxon>
        <taxon>Gammaproteobacteria</taxon>
        <taxon>Vibrionales</taxon>
        <taxon>Vibrionaceae</taxon>
        <taxon>Vibrio</taxon>
    </lineage>
</organism>
<feature type="chain" id="PRO_5031241449" evidence="5">
    <location>
        <begin position="20"/>
        <end position="207"/>
    </location>
</feature>
<dbReference type="CDD" id="cd07185">
    <property type="entry name" value="OmpA_C-like"/>
    <property type="match status" value="1"/>
</dbReference>
<proteinExistence type="predicted"/>
<keyword evidence="2 4" id="KW-0472">Membrane</keyword>
<keyword evidence="8" id="KW-1185">Reference proteome</keyword>
<dbReference type="PANTHER" id="PTHR30329:SF21">
    <property type="entry name" value="LIPOPROTEIN YIAD-RELATED"/>
    <property type="match status" value="1"/>
</dbReference>
<dbReference type="KEGG" id="vas:GT360_17210"/>
<protein>
    <submittedName>
        <fullName evidence="7">OmpA family protein</fullName>
    </submittedName>
</protein>
<dbReference type="InterPro" id="IPR036737">
    <property type="entry name" value="OmpA-like_sf"/>
</dbReference>
<reference evidence="7 8" key="1">
    <citation type="submission" date="2020-01" db="EMBL/GenBank/DDBJ databases">
        <title>Whole genome and functional gene identification of agarase of Vibrio HN897.</title>
        <authorList>
            <person name="Liu Y."/>
            <person name="Zhao Z."/>
        </authorList>
    </citation>
    <scope>NUCLEOTIDE SEQUENCE [LARGE SCALE GENOMIC DNA]</scope>
    <source>
        <strain evidence="7 8">HN897</strain>
    </source>
</reference>
<keyword evidence="5" id="KW-0732">Signal</keyword>
<dbReference type="GO" id="GO:0009279">
    <property type="term" value="C:cell outer membrane"/>
    <property type="evidence" value="ECO:0007669"/>
    <property type="project" value="UniProtKB-SubCell"/>
</dbReference>
<keyword evidence="3" id="KW-0998">Cell outer membrane</keyword>
<feature type="domain" description="OmpA-like" evidence="6">
    <location>
        <begin position="89"/>
        <end position="206"/>
    </location>
</feature>
<gene>
    <name evidence="7" type="ORF">GT360_17210</name>
</gene>
<dbReference type="SUPFAM" id="SSF103088">
    <property type="entry name" value="OmpA-like"/>
    <property type="match status" value="1"/>
</dbReference>
<dbReference type="AlphaFoldDB" id="A0A7Z2YFM5"/>
<dbReference type="Pfam" id="PF00691">
    <property type="entry name" value="OmpA"/>
    <property type="match status" value="1"/>
</dbReference>
<feature type="signal peptide" evidence="5">
    <location>
        <begin position="1"/>
        <end position="19"/>
    </location>
</feature>
<evidence type="ECO:0000313" key="8">
    <source>
        <dbReference type="Proteomes" id="UP000464262"/>
    </source>
</evidence>
<evidence type="ECO:0000256" key="3">
    <source>
        <dbReference type="ARBA" id="ARBA00023237"/>
    </source>
</evidence>
<comment type="subcellular location">
    <subcellularLocation>
        <location evidence="1">Cell outer membrane</location>
    </subcellularLocation>
</comment>
<dbReference type="Gene3D" id="3.30.1330.60">
    <property type="entry name" value="OmpA-like domain"/>
    <property type="match status" value="1"/>
</dbReference>
<evidence type="ECO:0000259" key="6">
    <source>
        <dbReference type="PROSITE" id="PS51123"/>
    </source>
</evidence>
<name>A0A7Z2YFM5_9VIBR</name>
<dbReference type="Proteomes" id="UP000464262">
    <property type="component" value="Chromosome 2"/>
</dbReference>